<feature type="non-terminal residue" evidence="8">
    <location>
        <position position="134"/>
    </location>
</feature>
<dbReference type="Proteomes" id="UP000037020">
    <property type="component" value="Unassembled WGS sequence"/>
</dbReference>
<dbReference type="Gene3D" id="3.40.50.620">
    <property type="entry name" value="HUPs"/>
    <property type="match status" value="1"/>
</dbReference>
<dbReference type="InterPro" id="IPR002305">
    <property type="entry name" value="aa-tRNA-synth_Ic"/>
</dbReference>
<keyword evidence="4 7" id="KW-0648">Protein biosynthesis</keyword>
<evidence type="ECO:0000313" key="9">
    <source>
        <dbReference type="Proteomes" id="UP000037020"/>
    </source>
</evidence>
<gene>
    <name evidence="8" type="ORF">ADK38_44570</name>
</gene>
<keyword evidence="2 7" id="KW-0547">Nucleotide-binding</keyword>
<accession>A0ABR5ISW3</accession>
<comment type="similarity">
    <text evidence="7">Belongs to the class-I aminoacyl-tRNA synthetase family.</text>
</comment>
<dbReference type="InterPro" id="IPR001412">
    <property type="entry name" value="aa-tRNA-synth_I_CS"/>
</dbReference>
<evidence type="ECO:0000313" key="8">
    <source>
        <dbReference type="EMBL" id="KOG51797.1"/>
    </source>
</evidence>
<comment type="caution">
    <text evidence="8">The sequence shown here is derived from an EMBL/GenBank/DDBJ whole genome shotgun (WGS) entry which is preliminary data.</text>
</comment>
<dbReference type="EMBL" id="LGUT01004384">
    <property type="protein sequence ID" value="KOG51797.1"/>
    <property type="molecule type" value="Genomic_DNA"/>
</dbReference>
<dbReference type="PANTHER" id="PTHR11766">
    <property type="entry name" value="TYROSYL-TRNA SYNTHETASE"/>
    <property type="match status" value="1"/>
</dbReference>
<dbReference type="PANTHER" id="PTHR11766:SF1">
    <property type="entry name" value="TYROSINE--TRNA LIGASE"/>
    <property type="match status" value="1"/>
</dbReference>
<sequence>MTRLGESVARASELLAQDLSSDTTVERLLTETGSRRYLDLTDLSAVEQAELIAGRAVNVLPSAEKLAEEIESVRAQGRGLKVKLGIDPTGADVHLGHTVPMIVLSRFQRMGHDVTLLIGDITAKIGDPSGRAAG</sequence>
<keyword evidence="1 7" id="KW-0436">Ligase</keyword>
<dbReference type="SUPFAM" id="SSF52374">
    <property type="entry name" value="Nucleotidylyl transferase"/>
    <property type="match status" value="1"/>
</dbReference>
<evidence type="ECO:0000256" key="1">
    <source>
        <dbReference type="ARBA" id="ARBA00022598"/>
    </source>
</evidence>
<evidence type="ECO:0000256" key="7">
    <source>
        <dbReference type="RuleBase" id="RU363036"/>
    </source>
</evidence>
<evidence type="ECO:0000256" key="4">
    <source>
        <dbReference type="ARBA" id="ARBA00022917"/>
    </source>
</evidence>
<dbReference type="InterPro" id="IPR024088">
    <property type="entry name" value="Tyr-tRNA-ligase_bac-type"/>
</dbReference>
<evidence type="ECO:0000256" key="5">
    <source>
        <dbReference type="ARBA" id="ARBA00023146"/>
    </source>
</evidence>
<evidence type="ECO:0000256" key="2">
    <source>
        <dbReference type="ARBA" id="ARBA00022741"/>
    </source>
</evidence>
<reference evidence="8 9" key="1">
    <citation type="submission" date="2015-07" db="EMBL/GenBank/DDBJ databases">
        <authorList>
            <person name="Ju K.-S."/>
            <person name="Doroghazi J.R."/>
            <person name="Metcalf W.W."/>
        </authorList>
    </citation>
    <scope>NUCLEOTIDE SEQUENCE [LARGE SCALE GENOMIC DNA]</scope>
    <source>
        <strain evidence="8 9">NRRL B-3589</strain>
    </source>
</reference>
<evidence type="ECO:0000256" key="3">
    <source>
        <dbReference type="ARBA" id="ARBA00022840"/>
    </source>
</evidence>
<comment type="catalytic activity">
    <reaction evidence="6">
        <text>tRNA(Tyr) + L-tyrosine + ATP = L-tyrosyl-tRNA(Tyr) + AMP + diphosphate + H(+)</text>
        <dbReference type="Rhea" id="RHEA:10220"/>
        <dbReference type="Rhea" id="RHEA-COMP:9706"/>
        <dbReference type="Rhea" id="RHEA-COMP:9707"/>
        <dbReference type="ChEBI" id="CHEBI:15378"/>
        <dbReference type="ChEBI" id="CHEBI:30616"/>
        <dbReference type="ChEBI" id="CHEBI:33019"/>
        <dbReference type="ChEBI" id="CHEBI:58315"/>
        <dbReference type="ChEBI" id="CHEBI:78442"/>
        <dbReference type="ChEBI" id="CHEBI:78536"/>
        <dbReference type="ChEBI" id="CHEBI:456215"/>
        <dbReference type="EC" id="6.1.1.1"/>
    </reaction>
</comment>
<evidence type="ECO:0000256" key="6">
    <source>
        <dbReference type="ARBA" id="ARBA00048248"/>
    </source>
</evidence>
<keyword evidence="3 7" id="KW-0067">ATP-binding</keyword>
<name>A0ABR5ISW3_9ACTN</name>
<keyword evidence="9" id="KW-1185">Reference proteome</keyword>
<dbReference type="Pfam" id="PF00579">
    <property type="entry name" value="tRNA-synt_1b"/>
    <property type="match status" value="1"/>
</dbReference>
<dbReference type="InterPro" id="IPR014729">
    <property type="entry name" value="Rossmann-like_a/b/a_fold"/>
</dbReference>
<dbReference type="PROSITE" id="PS00178">
    <property type="entry name" value="AA_TRNA_LIGASE_I"/>
    <property type="match status" value="1"/>
</dbReference>
<keyword evidence="5 7" id="KW-0030">Aminoacyl-tRNA synthetase</keyword>
<protein>
    <submittedName>
        <fullName evidence="8">Tyrosyl-tRNA synthetase</fullName>
    </submittedName>
</protein>
<organism evidence="8 9">
    <name type="scientific">Streptomyces varsoviensis</name>
    <dbReference type="NCBI Taxonomy" id="67373"/>
    <lineage>
        <taxon>Bacteria</taxon>
        <taxon>Bacillati</taxon>
        <taxon>Actinomycetota</taxon>
        <taxon>Actinomycetes</taxon>
        <taxon>Kitasatosporales</taxon>
        <taxon>Streptomycetaceae</taxon>
        <taxon>Streptomyces</taxon>
    </lineage>
</organism>
<proteinExistence type="inferred from homology"/>